<dbReference type="KEGG" id="scor:J3U87_32490"/>
<dbReference type="Gene3D" id="2.170.130.10">
    <property type="entry name" value="TonB-dependent receptor, plug domain"/>
    <property type="match status" value="1"/>
</dbReference>
<dbReference type="Gene3D" id="2.60.40.1120">
    <property type="entry name" value="Carboxypeptidase-like, regulatory domain"/>
    <property type="match status" value="1"/>
</dbReference>
<evidence type="ECO:0000256" key="2">
    <source>
        <dbReference type="ARBA" id="ARBA00022448"/>
    </source>
</evidence>
<protein>
    <submittedName>
        <fullName evidence="12">TonB-dependent receptor</fullName>
    </submittedName>
</protein>
<dbReference type="EMBL" id="CP071793">
    <property type="protein sequence ID" value="QTD50328.1"/>
    <property type="molecule type" value="Genomic_DNA"/>
</dbReference>
<dbReference type="InterPro" id="IPR010104">
    <property type="entry name" value="TonB_rcpt_bac"/>
</dbReference>
<comment type="similarity">
    <text evidence="8 9">Belongs to the TonB-dependent receptor family.</text>
</comment>
<accession>A0A8A4TN32</accession>
<dbReference type="InterPro" id="IPR037066">
    <property type="entry name" value="Plug_dom_sf"/>
</dbReference>
<keyword evidence="7 8" id="KW-0998">Cell outer membrane</keyword>
<evidence type="ECO:0000256" key="7">
    <source>
        <dbReference type="ARBA" id="ARBA00023237"/>
    </source>
</evidence>
<evidence type="ECO:0000256" key="1">
    <source>
        <dbReference type="ARBA" id="ARBA00004571"/>
    </source>
</evidence>
<dbReference type="InterPro" id="IPR012910">
    <property type="entry name" value="Plug_dom"/>
</dbReference>
<dbReference type="SUPFAM" id="SSF56935">
    <property type="entry name" value="Porins"/>
    <property type="match status" value="1"/>
</dbReference>
<keyword evidence="4 8" id="KW-0812">Transmembrane</keyword>
<feature type="domain" description="TonB-dependent receptor-like beta-barrel" evidence="10">
    <location>
        <begin position="434"/>
        <end position="852"/>
    </location>
</feature>
<dbReference type="RefSeq" id="WP_237379958.1">
    <property type="nucleotide sequence ID" value="NZ_CP071793.1"/>
</dbReference>
<comment type="subcellular location">
    <subcellularLocation>
        <location evidence="1 8">Cell outer membrane</location>
        <topology evidence="1 8">Multi-pass membrane protein</topology>
    </subcellularLocation>
</comment>
<dbReference type="AlphaFoldDB" id="A0A8A4TN32"/>
<keyword evidence="3 8" id="KW-1134">Transmembrane beta strand</keyword>
<keyword evidence="2 8" id="KW-0813">Transport</keyword>
<dbReference type="Proteomes" id="UP000663929">
    <property type="component" value="Chromosome"/>
</dbReference>
<evidence type="ECO:0000256" key="9">
    <source>
        <dbReference type="RuleBase" id="RU003357"/>
    </source>
</evidence>
<evidence type="ECO:0000313" key="12">
    <source>
        <dbReference type="EMBL" id="QTD50328.1"/>
    </source>
</evidence>
<evidence type="ECO:0000256" key="3">
    <source>
        <dbReference type="ARBA" id="ARBA00022452"/>
    </source>
</evidence>
<dbReference type="SUPFAM" id="SSF49464">
    <property type="entry name" value="Carboxypeptidase regulatory domain-like"/>
    <property type="match status" value="1"/>
</dbReference>
<sequence>MTMGLRALFLITGFICANSLSFGYQNLGILKGTIINKENQSLADAIVRVTSTGQATLTDGQGVFALKNVPTGKQTLVFQFPGYDSVEREFAVKPGLNPLGTITLDLVNTSLEIVIRGSLAEGQARALNQQRLANNIKNIVAADQIGTFPDTNAAEATQRIPGVNIARDQGEGRYVQIRGTESRLNQTSINGEPVPAPEGDLRTVALDVVPLEMLEAIEVTKAVTADMDGDAVGGSVNLRLRKAPRERTMAVTAEAGYNELSEEPISGGSFLYGEQFQDGKYGLVTTFSFEETDRGNDNFEAEWDDGLPEELEQRDYAVNRERIGAHVAFDYNPSPDVELEFNGSYSQFDDQEFRHRVKHVIEDGELERELKDRYETQSITTLQTRGEVITGNMGLFQFSANYSYARESEPGRLDSEFKQEDVIFAPNYAHSPLDPDNIQPNPTNQDLAAFEFDKITQEENFTNDEHLTVKASYEWPIVFGDHMAQFKVGGKYRAKEKTRDNNAIEWESDEDLVLSDFLDSGYSRSGFLSGRYDMGRFQGREQVRDILDRFATESEIDYEADAADYQLEEDLYAGYFMATLELGEKWMILPGLRFERFDTEYTGYQVLFDDEGDYQATTAVPGENDEDILLPNLHVKYRVSDRTQVRFAQTRTYARANVYDQVPYRLILEEDSEIEEGNPDLDITLAWNTDIMVEHYFEGGGVLTAGLFYKDLEDYIYIFNTDESFNGEEFEVTRPLNGPAAELTGLELAFQKTFKNGFGFYLNYTYADSEAGFQDREGTILPGQTENLGNLALIYEREGLSVRVSGNLHGEYISEIGDDADEDIWVDEHFQIDLNASYTHDRFKVFLELVNLNDEPVLLYEGNRNQPIQYEEFGFWGRLGLKYDF</sequence>
<dbReference type="Pfam" id="PF07715">
    <property type="entry name" value="Plug"/>
    <property type="match status" value="1"/>
</dbReference>
<evidence type="ECO:0000256" key="8">
    <source>
        <dbReference type="PROSITE-ProRule" id="PRU01360"/>
    </source>
</evidence>
<dbReference type="PROSITE" id="PS52016">
    <property type="entry name" value="TONB_DEPENDENT_REC_3"/>
    <property type="match status" value="1"/>
</dbReference>
<evidence type="ECO:0000256" key="6">
    <source>
        <dbReference type="ARBA" id="ARBA00023136"/>
    </source>
</evidence>
<proteinExistence type="inferred from homology"/>
<dbReference type="InterPro" id="IPR000531">
    <property type="entry name" value="Beta-barrel_TonB"/>
</dbReference>
<name>A0A8A4TN32_SULCO</name>
<dbReference type="InterPro" id="IPR008969">
    <property type="entry name" value="CarboxyPept-like_regulatory"/>
</dbReference>
<dbReference type="NCBIfam" id="TIGR01782">
    <property type="entry name" value="TonB-Xanth-Caul"/>
    <property type="match status" value="1"/>
</dbReference>
<dbReference type="PANTHER" id="PTHR40980:SF4">
    <property type="entry name" value="TONB-DEPENDENT RECEPTOR-LIKE BETA-BARREL DOMAIN-CONTAINING PROTEIN"/>
    <property type="match status" value="1"/>
</dbReference>
<dbReference type="Gene3D" id="2.40.170.20">
    <property type="entry name" value="TonB-dependent receptor, beta-barrel domain"/>
    <property type="match status" value="1"/>
</dbReference>
<evidence type="ECO:0000256" key="4">
    <source>
        <dbReference type="ARBA" id="ARBA00022692"/>
    </source>
</evidence>
<evidence type="ECO:0000256" key="5">
    <source>
        <dbReference type="ARBA" id="ARBA00023077"/>
    </source>
</evidence>
<dbReference type="InterPro" id="IPR036942">
    <property type="entry name" value="Beta-barrel_TonB_sf"/>
</dbReference>
<evidence type="ECO:0000313" key="13">
    <source>
        <dbReference type="Proteomes" id="UP000663929"/>
    </source>
</evidence>
<reference evidence="12" key="1">
    <citation type="submission" date="2021-03" db="EMBL/GenBank/DDBJ databases">
        <title>Acanthopleuribacteraceae sp. M133.</title>
        <authorList>
            <person name="Wang G."/>
        </authorList>
    </citation>
    <scope>NUCLEOTIDE SEQUENCE</scope>
    <source>
        <strain evidence="12">M133</strain>
    </source>
</reference>
<evidence type="ECO:0000259" key="11">
    <source>
        <dbReference type="Pfam" id="PF07715"/>
    </source>
</evidence>
<dbReference type="Pfam" id="PF00593">
    <property type="entry name" value="TonB_dep_Rec_b-barrel"/>
    <property type="match status" value="1"/>
</dbReference>
<dbReference type="GO" id="GO:0009279">
    <property type="term" value="C:cell outer membrane"/>
    <property type="evidence" value="ECO:0007669"/>
    <property type="project" value="UniProtKB-SubCell"/>
</dbReference>
<dbReference type="Pfam" id="PF13715">
    <property type="entry name" value="CarbopepD_reg_2"/>
    <property type="match status" value="1"/>
</dbReference>
<dbReference type="PANTHER" id="PTHR40980">
    <property type="entry name" value="PLUG DOMAIN-CONTAINING PROTEIN"/>
    <property type="match status" value="1"/>
</dbReference>
<keyword evidence="5 9" id="KW-0798">TonB box</keyword>
<dbReference type="InterPro" id="IPR039426">
    <property type="entry name" value="TonB-dep_rcpt-like"/>
</dbReference>
<keyword evidence="6 8" id="KW-0472">Membrane</keyword>
<keyword evidence="12" id="KW-0675">Receptor</keyword>
<feature type="domain" description="TonB-dependent receptor plug" evidence="11">
    <location>
        <begin position="138"/>
        <end position="234"/>
    </location>
</feature>
<organism evidence="12 13">
    <name type="scientific">Sulfidibacter corallicola</name>
    <dbReference type="NCBI Taxonomy" id="2818388"/>
    <lineage>
        <taxon>Bacteria</taxon>
        <taxon>Pseudomonadati</taxon>
        <taxon>Acidobacteriota</taxon>
        <taxon>Holophagae</taxon>
        <taxon>Acanthopleuribacterales</taxon>
        <taxon>Acanthopleuribacteraceae</taxon>
        <taxon>Sulfidibacter</taxon>
    </lineage>
</organism>
<keyword evidence="13" id="KW-1185">Reference proteome</keyword>
<dbReference type="CDD" id="cd01347">
    <property type="entry name" value="ligand_gated_channel"/>
    <property type="match status" value="1"/>
</dbReference>
<gene>
    <name evidence="12" type="ORF">J3U87_32490</name>
</gene>
<evidence type="ECO:0000259" key="10">
    <source>
        <dbReference type="Pfam" id="PF00593"/>
    </source>
</evidence>